<dbReference type="AlphaFoldDB" id="A0A643FWB2"/>
<dbReference type="EMBL" id="CP062803">
    <property type="protein sequence ID" value="QOT76079.1"/>
    <property type="molecule type" value="Genomic_DNA"/>
</dbReference>
<name>A0A643FWB2_9BURK</name>
<proteinExistence type="predicted"/>
<dbReference type="RefSeq" id="WP_150985658.1">
    <property type="nucleotide sequence ID" value="NZ_CP062803.1"/>
</dbReference>
<protein>
    <submittedName>
        <fullName evidence="1">Uncharacterized protein</fullName>
    </submittedName>
</protein>
<evidence type="ECO:0000313" key="1">
    <source>
        <dbReference type="EMBL" id="QOT76079.1"/>
    </source>
</evidence>
<dbReference type="Proteomes" id="UP000397656">
    <property type="component" value="Chromosome 1"/>
</dbReference>
<gene>
    <name evidence="1" type="ORF">F7R26_018305</name>
</gene>
<evidence type="ECO:0000313" key="2">
    <source>
        <dbReference type="Proteomes" id="UP000397656"/>
    </source>
</evidence>
<sequence>MREIPAVFEIRTVQRNWNSTGEKAHAKCRRAVMHQREDIGDGRRMNARSIMAIPQPAIADALEMATCLPKHFPAKPK</sequence>
<reference evidence="1 2" key="1">
    <citation type="submission" date="2020-10" db="EMBL/GenBank/DDBJ databases">
        <title>Complete genome sequence of Cupriavidus basilensis CCUG 49340T.</title>
        <authorList>
            <person name="Salva-Serra F."/>
            <person name="Donoso R.A."/>
            <person name="Cho K.H."/>
            <person name="Yoo J.A."/>
            <person name="Lee K."/>
            <person name="Yoon S.-H."/>
            <person name="Perez-Pantoja D."/>
            <person name="Moore E.R.B."/>
        </authorList>
    </citation>
    <scope>NUCLEOTIDE SEQUENCE [LARGE SCALE GENOMIC DNA]</scope>
    <source>
        <strain evidence="2">CCUG 49340</strain>
    </source>
</reference>
<dbReference type="GeneID" id="98402876"/>
<accession>A0A643FWB2</accession>
<organism evidence="1 2">
    <name type="scientific">Cupriavidus basilensis</name>
    <dbReference type="NCBI Taxonomy" id="68895"/>
    <lineage>
        <taxon>Bacteria</taxon>
        <taxon>Pseudomonadati</taxon>
        <taxon>Pseudomonadota</taxon>
        <taxon>Betaproteobacteria</taxon>
        <taxon>Burkholderiales</taxon>
        <taxon>Burkholderiaceae</taxon>
        <taxon>Cupriavidus</taxon>
    </lineage>
</organism>